<dbReference type="AlphaFoldDB" id="L9KLC1"/>
<protein>
    <submittedName>
        <fullName evidence="2">Uncharacterized protein</fullName>
    </submittedName>
</protein>
<accession>L9KLC1</accession>
<dbReference type="Proteomes" id="UP000011518">
    <property type="component" value="Unassembled WGS sequence"/>
</dbReference>
<sequence length="410" mass="44812">MTPRLGGKPGWAPPRLRSKPAKPLHALVVGRAEPLHITATQHPFPQAAVAGGMGRALWKQVGRWQGLSRSQEVLHGIAREREPCVGRILKVERESQFPETRSSNDDVSGDEAEPRTLTLASAFCPEAYRLFTRVRGRSTYAVFRESGSASGGQPKWTVTWQYQEMPQSWADVEGLKPAPLSRGEIRKAVVPKLLHRPWEDPLTVRGRVSEIDVSPITYRKGLVPLTNGTNAQLNLEPSSSSASLPIAQTLKAPARVQSAAEAAQQTSLSQRRVRQLGARPVPVLSHLPQLDLSCASHGLSKERVMRIPEPRKIPKRACSFQPRPCPRPRPEPAPPGGEQRSRASPTPALFPACVRLPPRPAVEDVCSSVRKRRLAHGALSLTIGVAAVLRAQLHPSSPLRSSKGLKGRSR</sequence>
<feature type="region of interest" description="Disordered" evidence="1">
    <location>
        <begin position="1"/>
        <end position="20"/>
    </location>
</feature>
<evidence type="ECO:0000313" key="2">
    <source>
        <dbReference type="EMBL" id="ELW63299.1"/>
    </source>
</evidence>
<proteinExistence type="predicted"/>
<dbReference type="InParanoid" id="L9KLC1"/>
<organism evidence="2 3">
    <name type="scientific">Tupaia chinensis</name>
    <name type="common">Chinese tree shrew</name>
    <name type="synonym">Tupaia belangeri chinensis</name>
    <dbReference type="NCBI Taxonomy" id="246437"/>
    <lineage>
        <taxon>Eukaryota</taxon>
        <taxon>Metazoa</taxon>
        <taxon>Chordata</taxon>
        <taxon>Craniata</taxon>
        <taxon>Vertebrata</taxon>
        <taxon>Euteleostomi</taxon>
        <taxon>Mammalia</taxon>
        <taxon>Eutheria</taxon>
        <taxon>Euarchontoglires</taxon>
        <taxon>Scandentia</taxon>
        <taxon>Tupaiidae</taxon>
        <taxon>Tupaia</taxon>
    </lineage>
</organism>
<evidence type="ECO:0000313" key="3">
    <source>
        <dbReference type="Proteomes" id="UP000011518"/>
    </source>
</evidence>
<dbReference type="EMBL" id="KB320787">
    <property type="protein sequence ID" value="ELW63299.1"/>
    <property type="molecule type" value="Genomic_DNA"/>
</dbReference>
<name>L9KLC1_TUPCH</name>
<reference evidence="3" key="1">
    <citation type="submission" date="2012-07" db="EMBL/GenBank/DDBJ databases">
        <title>Genome of the Chinese tree shrew, a rising model animal genetically related to primates.</title>
        <authorList>
            <person name="Zhang G."/>
            <person name="Fan Y."/>
            <person name="Yao Y."/>
            <person name="Huang Z."/>
        </authorList>
    </citation>
    <scope>NUCLEOTIDE SEQUENCE [LARGE SCALE GENOMIC DNA]</scope>
</reference>
<keyword evidence="3" id="KW-1185">Reference proteome</keyword>
<feature type="region of interest" description="Disordered" evidence="1">
    <location>
        <begin position="312"/>
        <end position="350"/>
    </location>
</feature>
<evidence type="ECO:0000256" key="1">
    <source>
        <dbReference type="SAM" id="MobiDB-lite"/>
    </source>
</evidence>
<feature type="compositionally biased region" description="Pro residues" evidence="1">
    <location>
        <begin position="323"/>
        <end position="335"/>
    </location>
</feature>
<gene>
    <name evidence="2" type="ORF">TREES_T100014080</name>
</gene>
<reference evidence="3" key="2">
    <citation type="journal article" date="2013" name="Nat. Commun.">
        <title>Genome of the Chinese tree shrew.</title>
        <authorList>
            <person name="Fan Y."/>
            <person name="Huang Z.Y."/>
            <person name="Cao C.C."/>
            <person name="Chen C.S."/>
            <person name="Chen Y.X."/>
            <person name="Fan D.D."/>
            <person name="He J."/>
            <person name="Hou H.L."/>
            <person name="Hu L."/>
            <person name="Hu X.T."/>
            <person name="Jiang X.T."/>
            <person name="Lai R."/>
            <person name="Lang Y.S."/>
            <person name="Liang B."/>
            <person name="Liao S.G."/>
            <person name="Mu D."/>
            <person name="Ma Y.Y."/>
            <person name="Niu Y.Y."/>
            <person name="Sun X.Q."/>
            <person name="Xia J.Q."/>
            <person name="Xiao J."/>
            <person name="Xiong Z.Q."/>
            <person name="Xu L."/>
            <person name="Yang L."/>
            <person name="Zhang Y."/>
            <person name="Zhao W."/>
            <person name="Zhao X.D."/>
            <person name="Zheng Y.T."/>
            <person name="Zhou J.M."/>
            <person name="Zhu Y.B."/>
            <person name="Zhang G.J."/>
            <person name="Wang J."/>
            <person name="Yao Y.G."/>
        </authorList>
    </citation>
    <scope>NUCLEOTIDE SEQUENCE [LARGE SCALE GENOMIC DNA]</scope>
</reference>